<keyword evidence="6" id="KW-1185">Reference proteome</keyword>
<sequence length="103" mass="11905">MAHYRAGDSRREQFCRYLEKAGVLDMLTQVLDALYEEPEKPNNAMDFLKQHLGTAGPETADVETLRLEVIELRQKYELLLEENKDLKAKLAQFDPPKEEGQPE</sequence>
<organism evidence="5 6">
    <name type="scientific">Scyliorhinus torazame</name>
    <name type="common">Cloudy catshark</name>
    <name type="synonym">Catulus torazame</name>
    <dbReference type="NCBI Taxonomy" id="75743"/>
    <lineage>
        <taxon>Eukaryota</taxon>
        <taxon>Metazoa</taxon>
        <taxon>Chordata</taxon>
        <taxon>Craniata</taxon>
        <taxon>Vertebrata</taxon>
        <taxon>Chondrichthyes</taxon>
        <taxon>Elasmobranchii</taxon>
        <taxon>Galeomorphii</taxon>
        <taxon>Galeoidea</taxon>
        <taxon>Carcharhiniformes</taxon>
        <taxon>Scyliorhinidae</taxon>
        <taxon>Scyliorhinus</taxon>
    </lineage>
</organism>
<comment type="similarity">
    <text evidence="2">Belongs to the AMY1 family.</text>
</comment>
<keyword evidence="4" id="KW-0175">Coiled coil</keyword>
<evidence type="ECO:0000256" key="2">
    <source>
        <dbReference type="ARBA" id="ARBA00009389"/>
    </source>
</evidence>
<dbReference type="GO" id="GO:0003713">
    <property type="term" value="F:transcription coactivator activity"/>
    <property type="evidence" value="ECO:0007669"/>
    <property type="project" value="InterPro"/>
</dbReference>
<dbReference type="AlphaFoldDB" id="A0A401PDH6"/>
<dbReference type="Proteomes" id="UP000288216">
    <property type="component" value="Unassembled WGS sequence"/>
</dbReference>
<dbReference type="GO" id="GO:0005634">
    <property type="term" value="C:nucleus"/>
    <property type="evidence" value="ECO:0007669"/>
    <property type="project" value="UniProtKB-SubCell"/>
</dbReference>
<dbReference type="STRING" id="75743.A0A401PDH6"/>
<evidence type="ECO:0008006" key="7">
    <source>
        <dbReference type="Google" id="ProtNLM"/>
    </source>
</evidence>
<gene>
    <name evidence="5" type="ORF">scyTo_0010947</name>
</gene>
<dbReference type="EMBL" id="BFAA01004834">
    <property type="protein sequence ID" value="GCB71190.1"/>
    <property type="molecule type" value="Genomic_DNA"/>
</dbReference>
<evidence type="ECO:0000313" key="5">
    <source>
        <dbReference type="EMBL" id="GCB71190.1"/>
    </source>
</evidence>
<dbReference type="OMA" id="HLELTEM"/>
<feature type="coiled-coil region" evidence="4">
    <location>
        <begin position="62"/>
        <end position="89"/>
    </location>
</feature>
<dbReference type="PANTHER" id="PTHR13168">
    <property type="entry name" value="ASSOCIATE OF C-MYC AMY-1"/>
    <property type="match status" value="1"/>
</dbReference>
<reference evidence="5 6" key="1">
    <citation type="journal article" date="2018" name="Nat. Ecol. Evol.">
        <title>Shark genomes provide insights into elasmobranch evolution and the origin of vertebrates.</title>
        <authorList>
            <person name="Hara Y"/>
            <person name="Yamaguchi K"/>
            <person name="Onimaru K"/>
            <person name="Kadota M"/>
            <person name="Koyanagi M"/>
            <person name="Keeley SD"/>
            <person name="Tatsumi K"/>
            <person name="Tanaka K"/>
            <person name="Motone F"/>
            <person name="Kageyama Y"/>
            <person name="Nozu R"/>
            <person name="Adachi N"/>
            <person name="Nishimura O"/>
            <person name="Nakagawa R"/>
            <person name="Tanegashima C"/>
            <person name="Kiyatake I"/>
            <person name="Matsumoto R"/>
            <person name="Murakumo K"/>
            <person name="Nishida K"/>
            <person name="Terakita A"/>
            <person name="Kuratani S"/>
            <person name="Sato K"/>
            <person name="Hyodo S Kuraku.S."/>
        </authorList>
    </citation>
    <scope>NUCLEOTIDE SEQUENCE [LARGE SCALE GENOMIC DNA]</scope>
</reference>
<dbReference type="PANTHER" id="PTHR13168:SF0">
    <property type="entry name" value="C-MYC-BINDING PROTEIN"/>
    <property type="match status" value="1"/>
</dbReference>
<dbReference type="OrthoDB" id="524165at2759"/>
<dbReference type="InterPro" id="IPR026060">
    <property type="entry name" value="AMY1"/>
</dbReference>
<evidence type="ECO:0000256" key="1">
    <source>
        <dbReference type="ARBA" id="ARBA00004123"/>
    </source>
</evidence>
<evidence type="ECO:0000313" key="6">
    <source>
        <dbReference type="Proteomes" id="UP000288216"/>
    </source>
</evidence>
<name>A0A401PDH6_SCYTO</name>
<protein>
    <recommendedName>
        <fullName evidence="7">c-Myc-binding protein</fullName>
    </recommendedName>
</protein>
<keyword evidence="3" id="KW-0539">Nucleus</keyword>
<evidence type="ECO:0000256" key="3">
    <source>
        <dbReference type="ARBA" id="ARBA00023242"/>
    </source>
</evidence>
<dbReference type="Gene3D" id="6.10.250.1060">
    <property type="match status" value="1"/>
</dbReference>
<dbReference type="CDD" id="cd21937">
    <property type="entry name" value="ZIP_MycBP-like"/>
    <property type="match status" value="1"/>
</dbReference>
<comment type="caution">
    <text evidence="5">The sequence shown here is derived from an EMBL/GenBank/DDBJ whole genome shotgun (WGS) entry which is preliminary data.</text>
</comment>
<dbReference type="PRINTS" id="PR02028">
    <property type="entry name" value="CMYCBINDINGP"/>
</dbReference>
<proteinExistence type="inferred from homology"/>
<evidence type="ECO:0000256" key="4">
    <source>
        <dbReference type="SAM" id="Coils"/>
    </source>
</evidence>
<comment type="subcellular location">
    <subcellularLocation>
        <location evidence="1">Nucleus</location>
    </subcellularLocation>
</comment>
<accession>A0A401PDH6</accession>